<dbReference type="InterPro" id="IPR003732">
    <property type="entry name" value="Daa-tRNA_deacyls_DTD"/>
</dbReference>
<dbReference type="NCBIfam" id="TIGR00256">
    <property type="entry name" value="D-aminoacyl-tRNA deacylase"/>
    <property type="match status" value="1"/>
</dbReference>
<dbReference type="SUPFAM" id="SSF69500">
    <property type="entry name" value="DTD-like"/>
    <property type="match status" value="1"/>
</dbReference>
<keyword evidence="2" id="KW-0820">tRNA-binding</keyword>
<dbReference type="Pfam" id="PF02580">
    <property type="entry name" value="Tyr_Deacylase"/>
    <property type="match status" value="1"/>
</dbReference>
<dbReference type="PANTHER" id="PTHR10472:SF5">
    <property type="entry name" value="D-AMINOACYL-TRNA DEACYLASE 1"/>
    <property type="match status" value="1"/>
</dbReference>
<dbReference type="EC" id="3.1.1.96" evidence="2"/>
<accession>A0A261EP76</accession>
<comment type="subunit">
    <text evidence="2">Homodimer.</text>
</comment>
<evidence type="ECO:0000256" key="1">
    <source>
        <dbReference type="ARBA" id="ARBA00009673"/>
    </source>
</evidence>
<keyword evidence="2" id="KW-0963">Cytoplasm</keyword>
<comment type="caution">
    <text evidence="3">The sequence shown here is derived from an EMBL/GenBank/DDBJ whole genome shotgun (WGS) entry which is preliminary data.</text>
</comment>
<gene>
    <name evidence="2" type="primary">dtd</name>
    <name evidence="3" type="ORF">BOCO_1356</name>
</gene>
<dbReference type="GO" id="GO:0000049">
    <property type="term" value="F:tRNA binding"/>
    <property type="evidence" value="ECO:0007669"/>
    <property type="project" value="UniProtKB-UniRule"/>
</dbReference>
<comment type="catalytic activity">
    <reaction evidence="2">
        <text>a D-aminoacyl-tRNA + H2O = a tRNA + a D-alpha-amino acid + H(+)</text>
        <dbReference type="Rhea" id="RHEA:13953"/>
        <dbReference type="Rhea" id="RHEA-COMP:10123"/>
        <dbReference type="Rhea" id="RHEA-COMP:10124"/>
        <dbReference type="ChEBI" id="CHEBI:15377"/>
        <dbReference type="ChEBI" id="CHEBI:15378"/>
        <dbReference type="ChEBI" id="CHEBI:59871"/>
        <dbReference type="ChEBI" id="CHEBI:78442"/>
        <dbReference type="ChEBI" id="CHEBI:79333"/>
        <dbReference type="EC" id="3.1.1.96"/>
    </reaction>
</comment>
<reference evidence="3 4" key="1">
    <citation type="journal article" date="2017" name="BMC Genomics">
        <title>Comparative genomic and phylogenomic analyses of the Bifidobacteriaceae family.</title>
        <authorList>
            <person name="Lugli G.A."/>
            <person name="Milani C."/>
            <person name="Turroni F."/>
            <person name="Duranti S."/>
            <person name="Mancabelli L."/>
            <person name="Mangifesta M."/>
            <person name="Ferrario C."/>
            <person name="Modesto M."/>
            <person name="Mattarelli P."/>
            <person name="Jiri K."/>
            <person name="van Sinderen D."/>
            <person name="Ventura M."/>
        </authorList>
    </citation>
    <scope>NUCLEOTIDE SEQUENCE [LARGE SCALE GENOMIC DNA]</scope>
    <source>
        <strain evidence="3 4">DSM 22924</strain>
    </source>
</reference>
<dbReference type="InterPro" id="IPR023509">
    <property type="entry name" value="DTD-like_sf"/>
</dbReference>
<dbReference type="GO" id="GO:0051500">
    <property type="term" value="F:D-tyrosyl-tRNA(Tyr) deacylase activity"/>
    <property type="evidence" value="ECO:0007669"/>
    <property type="project" value="TreeGrafter"/>
</dbReference>
<comment type="similarity">
    <text evidence="1 2">Belongs to the DTD family.</text>
</comment>
<dbReference type="EMBL" id="MWWS01000009">
    <property type="protein sequence ID" value="OZG48660.1"/>
    <property type="molecule type" value="Genomic_DNA"/>
</dbReference>
<organism evidence="3 4">
    <name type="scientific">Bombiscardovia coagulans</name>
    <dbReference type="NCBI Taxonomy" id="686666"/>
    <lineage>
        <taxon>Bacteria</taxon>
        <taxon>Bacillati</taxon>
        <taxon>Actinomycetota</taxon>
        <taxon>Actinomycetes</taxon>
        <taxon>Bifidobacteriales</taxon>
        <taxon>Bifidobacteriaceae</taxon>
        <taxon>Bombiscardovia</taxon>
    </lineage>
</organism>
<name>A0A261EP76_9BIFI</name>
<keyword evidence="2" id="KW-0378">Hydrolase</keyword>
<dbReference type="AlphaFoldDB" id="A0A261EP76"/>
<protein>
    <recommendedName>
        <fullName evidence="2">D-aminoacyl-tRNA deacylase</fullName>
        <shortName evidence="2">DTD</shortName>
        <ecNumber evidence="2">3.1.1.96</ecNumber>
    </recommendedName>
    <alternativeName>
        <fullName evidence="2">Gly-tRNA(Ala) deacylase</fullName>
        <ecNumber evidence="2">3.1.1.-</ecNumber>
    </alternativeName>
</protein>
<proteinExistence type="inferred from homology"/>
<sequence>MDVVDPMSRQVDQSFDPQEIHRGLLLLVGVSNADGEQEVAYAARKIANMRIFEDTNGRMNRSVIDVTGEILSISQFTLYADTRHGNRPSFHNAGKPDHAETVWNNFNRTLSTYGIPVKTGRFGAHMRVQLLNDGPVTISLDTAETQRSQQP</sequence>
<dbReference type="PANTHER" id="PTHR10472">
    <property type="entry name" value="D-TYROSYL-TRNA TYR DEACYLASE"/>
    <property type="match status" value="1"/>
</dbReference>
<dbReference type="Gene3D" id="3.50.80.10">
    <property type="entry name" value="D-tyrosyl-tRNA(Tyr) deacylase"/>
    <property type="match status" value="1"/>
</dbReference>
<keyword evidence="4" id="KW-1185">Reference proteome</keyword>
<feature type="short sequence motif" description="Gly-cisPro motif, important for rejection of L-amino acids" evidence="2">
    <location>
        <begin position="134"/>
        <end position="135"/>
    </location>
</feature>
<dbReference type="GO" id="GO:0043908">
    <property type="term" value="F:Ser(Gly)-tRNA(Ala) hydrolase activity"/>
    <property type="evidence" value="ECO:0007669"/>
    <property type="project" value="UniProtKB-UniRule"/>
</dbReference>
<comment type="catalytic activity">
    <reaction evidence="2">
        <text>glycyl-tRNA(Ala) + H2O = tRNA(Ala) + glycine + H(+)</text>
        <dbReference type="Rhea" id="RHEA:53744"/>
        <dbReference type="Rhea" id="RHEA-COMP:9657"/>
        <dbReference type="Rhea" id="RHEA-COMP:13640"/>
        <dbReference type="ChEBI" id="CHEBI:15377"/>
        <dbReference type="ChEBI" id="CHEBI:15378"/>
        <dbReference type="ChEBI" id="CHEBI:57305"/>
        <dbReference type="ChEBI" id="CHEBI:78442"/>
        <dbReference type="ChEBI" id="CHEBI:78522"/>
    </reaction>
</comment>
<evidence type="ECO:0000313" key="4">
    <source>
        <dbReference type="Proteomes" id="UP000216004"/>
    </source>
</evidence>
<comment type="function">
    <text evidence="2">An aminoacyl-tRNA editing enzyme that deacylates mischarged D-aminoacyl-tRNAs. Also deacylates mischarged glycyl-tRNA(Ala), protecting cells against glycine mischarging by AlaRS. Acts via tRNA-based rather than protein-based catalysis; rejects L-amino acids rather than detecting D-amino acids in the active site. By recycling D-aminoacyl-tRNA to D-amino acids and free tRNA molecules, this enzyme counteracts the toxicity associated with the formation of D-aminoacyl-tRNA entities in vivo and helps enforce protein L-homochirality.</text>
</comment>
<dbReference type="GO" id="GO:0019478">
    <property type="term" value="P:D-amino acid catabolic process"/>
    <property type="evidence" value="ECO:0007669"/>
    <property type="project" value="UniProtKB-UniRule"/>
</dbReference>
<dbReference type="EC" id="3.1.1.-" evidence="2"/>
<dbReference type="HAMAP" id="MF_00518">
    <property type="entry name" value="Deacylase_Dtd"/>
    <property type="match status" value="1"/>
</dbReference>
<dbReference type="FunFam" id="3.50.80.10:FF:000001">
    <property type="entry name" value="D-aminoacyl-tRNA deacylase"/>
    <property type="match status" value="1"/>
</dbReference>
<comment type="subcellular location">
    <subcellularLocation>
        <location evidence="2">Cytoplasm</location>
    </subcellularLocation>
</comment>
<evidence type="ECO:0000256" key="2">
    <source>
        <dbReference type="HAMAP-Rule" id="MF_00518"/>
    </source>
</evidence>
<keyword evidence="2" id="KW-0694">RNA-binding</keyword>
<dbReference type="GO" id="GO:0005737">
    <property type="term" value="C:cytoplasm"/>
    <property type="evidence" value="ECO:0007669"/>
    <property type="project" value="UniProtKB-SubCell"/>
</dbReference>
<comment type="domain">
    <text evidence="2">A Gly-cisPro motif from one monomer fits into the active site of the other monomer to allow specific chiral rejection of L-amino acids.</text>
</comment>
<evidence type="ECO:0000313" key="3">
    <source>
        <dbReference type="EMBL" id="OZG48660.1"/>
    </source>
</evidence>
<dbReference type="Proteomes" id="UP000216004">
    <property type="component" value="Unassembled WGS sequence"/>
</dbReference>
<dbReference type="GO" id="GO:0106026">
    <property type="term" value="F:Gly-tRNA(Ala) deacylase activity"/>
    <property type="evidence" value="ECO:0007669"/>
    <property type="project" value="UniProtKB-UniRule"/>
</dbReference>